<keyword evidence="9" id="KW-0012">Acyltransferase</keyword>
<protein>
    <submittedName>
        <fullName evidence="9">Acyltransferase 3</fullName>
    </submittedName>
</protein>
<evidence type="ECO:0000313" key="10">
    <source>
        <dbReference type="Proteomes" id="UP000032279"/>
    </source>
</evidence>
<feature type="transmembrane region" description="Helical" evidence="7">
    <location>
        <begin position="85"/>
        <end position="104"/>
    </location>
</feature>
<keyword evidence="5 7" id="KW-1133">Transmembrane helix</keyword>
<gene>
    <name evidence="9" type="ORF">WDC_0896</name>
</gene>
<name>A0A0D0YW87_9LACO</name>
<evidence type="ECO:0000256" key="6">
    <source>
        <dbReference type="ARBA" id="ARBA00023136"/>
    </source>
</evidence>
<feature type="transmembrane region" description="Helical" evidence="7">
    <location>
        <begin position="284"/>
        <end position="302"/>
    </location>
</feature>
<feature type="transmembrane region" description="Helical" evidence="7">
    <location>
        <begin position="131"/>
        <end position="152"/>
    </location>
</feature>
<dbReference type="PANTHER" id="PTHR40074:SF2">
    <property type="entry name" value="O-ACETYLTRANSFERASE WECH"/>
    <property type="match status" value="1"/>
</dbReference>
<dbReference type="Pfam" id="PF01757">
    <property type="entry name" value="Acyl_transf_3"/>
    <property type="match status" value="1"/>
</dbReference>
<dbReference type="Proteomes" id="UP000032279">
    <property type="component" value="Unassembled WGS sequence"/>
</dbReference>
<keyword evidence="9" id="KW-0808">Transferase</keyword>
<evidence type="ECO:0000256" key="7">
    <source>
        <dbReference type="SAM" id="Phobius"/>
    </source>
</evidence>
<comment type="subcellular location">
    <subcellularLocation>
        <location evidence="1">Cell membrane</location>
        <topology evidence="1">Multi-pass membrane protein</topology>
    </subcellularLocation>
</comment>
<evidence type="ECO:0000259" key="8">
    <source>
        <dbReference type="Pfam" id="PF01757"/>
    </source>
</evidence>
<sequence>MKKNRFVYIDLINIIATFFVLELHSSQAFFYVQTSSPVYLQTKVIQVVFIPAVLLFFMISGAMLLDYRERQTTIIFLKKRFLRVVVPLLSWSIIWYIFDIFWSANPGPMRHPNPGIVDFIKGLLLNNINNIFWFFYVILALYIVTPIFSELAISKKYNLMFSVVCVYFVINCVLIYFTQILKISIDLSNVAQPLLSSSYLGYFLMGYLIHKNYFSDLQEKIFIVLGALAFAGVLTIALFMPSLKTTSTTGLAVFLYSVGLFIIIKRISKMIVFNEKTMKKIAMIASTNLGVYLIHPFFIKLLDKILDINQNNWFHIYLFPFIIYFICVVFTLVCKKLPVIKNIFP</sequence>
<keyword evidence="10" id="KW-1185">Reference proteome</keyword>
<keyword evidence="4 7" id="KW-0812">Transmembrane</keyword>
<dbReference type="GO" id="GO:0009246">
    <property type="term" value="P:enterobacterial common antigen biosynthetic process"/>
    <property type="evidence" value="ECO:0007669"/>
    <property type="project" value="TreeGrafter"/>
</dbReference>
<accession>A0A0D0YW87</accession>
<evidence type="ECO:0000256" key="3">
    <source>
        <dbReference type="ARBA" id="ARBA00022475"/>
    </source>
</evidence>
<feature type="transmembrane region" description="Helical" evidence="7">
    <location>
        <begin position="221"/>
        <end position="240"/>
    </location>
</feature>
<evidence type="ECO:0000256" key="4">
    <source>
        <dbReference type="ARBA" id="ARBA00022692"/>
    </source>
</evidence>
<feature type="transmembrane region" description="Helical" evidence="7">
    <location>
        <begin position="190"/>
        <end position="209"/>
    </location>
</feature>
<dbReference type="GO" id="GO:0005886">
    <property type="term" value="C:plasma membrane"/>
    <property type="evidence" value="ECO:0007669"/>
    <property type="project" value="UniProtKB-SubCell"/>
</dbReference>
<dbReference type="OrthoDB" id="9810469at2"/>
<evidence type="ECO:0000256" key="5">
    <source>
        <dbReference type="ARBA" id="ARBA00022989"/>
    </source>
</evidence>
<comment type="similarity">
    <text evidence="2">Belongs to the acyltransferase 3 family.</text>
</comment>
<evidence type="ECO:0000256" key="2">
    <source>
        <dbReference type="ARBA" id="ARBA00007400"/>
    </source>
</evidence>
<dbReference type="GO" id="GO:0016413">
    <property type="term" value="F:O-acetyltransferase activity"/>
    <property type="evidence" value="ECO:0007669"/>
    <property type="project" value="TreeGrafter"/>
</dbReference>
<dbReference type="EMBL" id="AWTT01000017">
    <property type="protein sequence ID" value="KIS03524.1"/>
    <property type="molecule type" value="Genomic_DNA"/>
</dbReference>
<feature type="transmembrane region" description="Helical" evidence="7">
    <location>
        <begin position="246"/>
        <end position="264"/>
    </location>
</feature>
<keyword evidence="3" id="KW-1003">Cell membrane</keyword>
<dbReference type="AlphaFoldDB" id="A0A0D0YW87"/>
<dbReference type="PATRIC" id="fig|1335616.4.peg.896"/>
<dbReference type="PANTHER" id="PTHR40074">
    <property type="entry name" value="O-ACETYLTRANSFERASE WECH"/>
    <property type="match status" value="1"/>
</dbReference>
<feature type="transmembrane region" description="Helical" evidence="7">
    <location>
        <begin position="159"/>
        <end position="178"/>
    </location>
</feature>
<feature type="transmembrane region" description="Helical" evidence="7">
    <location>
        <begin position="44"/>
        <end position="65"/>
    </location>
</feature>
<proteinExistence type="inferred from homology"/>
<keyword evidence="6 7" id="KW-0472">Membrane</keyword>
<evidence type="ECO:0000256" key="1">
    <source>
        <dbReference type="ARBA" id="ARBA00004651"/>
    </source>
</evidence>
<reference evidence="9 10" key="1">
    <citation type="submission" date="2013-08" db="EMBL/GenBank/DDBJ databases">
        <title>Lactobacillus wasatchii sp. WDC04, a late gas producing bacteria isolated from aged chedder cheese.</title>
        <authorList>
            <person name="Oberg C.J."/>
            <person name="Culumber M."/>
            <person name="McMahon D.J."/>
            <person name="Broadbent J.R."/>
            <person name="Oberg T.S."/>
            <person name="Ortaki F."/>
        </authorList>
    </citation>
    <scope>NUCLEOTIDE SEQUENCE [LARGE SCALE GENOMIC DNA]</scope>
    <source>
        <strain evidence="9 10">WDC04</strain>
    </source>
</reference>
<dbReference type="STRING" id="1335616.WDC_0896"/>
<feature type="transmembrane region" description="Helical" evidence="7">
    <location>
        <begin position="7"/>
        <end position="32"/>
    </location>
</feature>
<organism evidence="9 10">
    <name type="scientific">Paucilactobacillus wasatchensis</name>
    <dbReference type="NCBI Taxonomy" id="1335616"/>
    <lineage>
        <taxon>Bacteria</taxon>
        <taxon>Bacillati</taxon>
        <taxon>Bacillota</taxon>
        <taxon>Bacilli</taxon>
        <taxon>Lactobacillales</taxon>
        <taxon>Lactobacillaceae</taxon>
        <taxon>Paucilactobacillus</taxon>
    </lineage>
</organism>
<comment type="caution">
    <text evidence="9">The sequence shown here is derived from an EMBL/GenBank/DDBJ whole genome shotgun (WGS) entry which is preliminary data.</text>
</comment>
<feature type="transmembrane region" description="Helical" evidence="7">
    <location>
        <begin position="314"/>
        <end position="334"/>
    </location>
</feature>
<dbReference type="InterPro" id="IPR002656">
    <property type="entry name" value="Acyl_transf_3_dom"/>
</dbReference>
<dbReference type="RefSeq" id="WP_052497792.1">
    <property type="nucleotide sequence ID" value="NZ_AWTT01000017.1"/>
</dbReference>
<evidence type="ECO:0000313" key="9">
    <source>
        <dbReference type="EMBL" id="KIS03524.1"/>
    </source>
</evidence>
<feature type="domain" description="Acyltransferase 3" evidence="8">
    <location>
        <begin position="7"/>
        <end position="332"/>
    </location>
</feature>